<keyword evidence="2" id="KW-1185">Reference proteome</keyword>
<name>A0AAN6TJH2_9PEZI</name>
<organism evidence="1 2">
    <name type="scientific">Canariomyces notabilis</name>
    <dbReference type="NCBI Taxonomy" id="2074819"/>
    <lineage>
        <taxon>Eukaryota</taxon>
        <taxon>Fungi</taxon>
        <taxon>Dikarya</taxon>
        <taxon>Ascomycota</taxon>
        <taxon>Pezizomycotina</taxon>
        <taxon>Sordariomycetes</taxon>
        <taxon>Sordariomycetidae</taxon>
        <taxon>Sordariales</taxon>
        <taxon>Chaetomiaceae</taxon>
        <taxon>Canariomyces</taxon>
    </lineage>
</organism>
<reference evidence="1" key="1">
    <citation type="journal article" date="2023" name="Mol. Phylogenet. Evol.">
        <title>Genome-scale phylogeny and comparative genomics of the fungal order Sordariales.</title>
        <authorList>
            <person name="Hensen N."/>
            <person name="Bonometti L."/>
            <person name="Westerberg I."/>
            <person name="Brannstrom I.O."/>
            <person name="Guillou S."/>
            <person name="Cros-Aarteil S."/>
            <person name="Calhoun S."/>
            <person name="Haridas S."/>
            <person name="Kuo A."/>
            <person name="Mondo S."/>
            <person name="Pangilinan J."/>
            <person name="Riley R."/>
            <person name="LaButti K."/>
            <person name="Andreopoulos B."/>
            <person name="Lipzen A."/>
            <person name="Chen C."/>
            <person name="Yan M."/>
            <person name="Daum C."/>
            <person name="Ng V."/>
            <person name="Clum A."/>
            <person name="Steindorff A."/>
            <person name="Ohm R.A."/>
            <person name="Martin F."/>
            <person name="Silar P."/>
            <person name="Natvig D.O."/>
            <person name="Lalanne C."/>
            <person name="Gautier V."/>
            <person name="Ament-Velasquez S.L."/>
            <person name="Kruys A."/>
            <person name="Hutchinson M.I."/>
            <person name="Powell A.J."/>
            <person name="Barry K."/>
            <person name="Miller A.N."/>
            <person name="Grigoriev I.V."/>
            <person name="Debuchy R."/>
            <person name="Gladieux P."/>
            <person name="Hiltunen Thoren M."/>
            <person name="Johannesson H."/>
        </authorList>
    </citation>
    <scope>NUCLEOTIDE SEQUENCE</scope>
    <source>
        <strain evidence="1">CBS 508.74</strain>
    </source>
</reference>
<evidence type="ECO:0000313" key="1">
    <source>
        <dbReference type="EMBL" id="KAK4115530.1"/>
    </source>
</evidence>
<dbReference type="EMBL" id="MU853334">
    <property type="protein sequence ID" value="KAK4115530.1"/>
    <property type="molecule type" value="Genomic_DNA"/>
</dbReference>
<dbReference type="AlphaFoldDB" id="A0AAN6TJH2"/>
<gene>
    <name evidence="1" type="ORF">N656DRAFT_834716</name>
</gene>
<accession>A0AAN6TJH2</accession>
<sequence length="313" mass="35741">MGSSPNAGNLPLLDSDHAGPFKQSLARILSTHVAEFAYSEILDGLPTESSFLEFHIFKRGNPVFELNHTSLCPGVLRRTRDFRDTVDPLSLTFPTAAIHLYNLDDGVHKHSLYEEWRDSHRTKPPRPGEFIAPTPFYHRSYLAHHQYPDGIADIVGYWAEAKIFGGVVIFDRGELGTECRDVFLHPARFKGPRTIYPPTPKQYDALISFLLGPSDGSDCPIPMHPTRENRWRYDPWDSMTRYHIFRDRHEREPNEVDWPELYDEQEILLANFRATQGEPVDQAAIDAAMERMKQITPSSPLWNNGGNSWGNQG</sequence>
<dbReference type="GeneID" id="89942856"/>
<evidence type="ECO:0000313" key="2">
    <source>
        <dbReference type="Proteomes" id="UP001302812"/>
    </source>
</evidence>
<proteinExistence type="predicted"/>
<dbReference type="Proteomes" id="UP001302812">
    <property type="component" value="Unassembled WGS sequence"/>
</dbReference>
<dbReference type="RefSeq" id="XP_064673100.1">
    <property type="nucleotide sequence ID" value="XM_064818730.1"/>
</dbReference>
<comment type="caution">
    <text evidence="1">The sequence shown here is derived from an EMBL/GenBank/DDBJ whole genome shotgun (WGS) entry which is preliminary data.</text>
</comment>
<reference evidence="1" key="2">
    <citation type="submission" date="2023-05" db="EMBL/GenBank/DDBJ databases">
        <authorList>
            <consortium name="Lawrence Berkeley National Laboratory"/>
            <person name="Steindorff A."/>
            <person name="Hensen N."/>
            <person name="Bonometti L."/>
            <person name="Westerberg I."/>
            <person name="Brannstrom I.O."/>
            <person name="Guillou S."/>
            <person name="Cros-Aarteil S."/>
            <person name="Calhoun S."/>
            <person name="Haridas S."/>
            <person name="Kuo A."/>
            <person name="Mondo S."/>
            <person name="Pangilinan J."/>
            <person name="Riley R."/>
            <person name="Labutti K."/>
            <person name="Andreopoulos B."/>
            <person name="Lipzen A."/>
            <person name="Chen C."/>
            <person name="Yanf M."/>
            <person name="Daum C."/>
            <person name="Ng V."/>
            <person name="Clum A."/>
            <person name="Ohm R."/>
            <person name="Martin F."/>
            <person name="Silar P."/>
            <person name="Natvig D."/>
            <person name="Lalanne C."/>
            <person name="Gautier V."/>
            <person name="Ament-Velasquez S.L."/>
            <person name="Kruys A."/>
            <person name="Hutchinson M.I."/>
            <person name="Powell A.J."/>
            <person name="Barry K."/>
            <person name="Miller A.N."/>
            <person name="Grigoriev I.V."/>
            <person name="Debuchy R."/>
            <person name="Gladieux P."/>
            <person name="Thoren M.H."/>
            <person name="Johannesson H."/>
        </authorList>
    </citation>
    <scope>NUCLEOTIDE SEQUENCE</scope>
    <source>
        <strain evidence="1">CBS 508.74</strain>
    </source>
</reference>
<protein>
    <submittedName>
        <fullName evidence="1">Uncharacterized protein</fullName>
    </submittedName>
</protein>